<feature type="site" description="Electron transfer via tryptophanyl radical" evidence="6">
    <location>
        <position position="318"/>
    </location>
</feature>
<dbReference type="PRINTS" id="PR00147">
    <property type="entry name" value="DNAPHOTLYASE"/>
</dbReference>
<evidence type="ECO:0000256" key="7">
    <source>
        <dbReference type="RuleBase" id="RU367151"/>
    </source>
</evidence>
<dbReference type="Gene3D" id="3.40.50.620">
    <property type="entry name" value="HUPs"/>
    <property type="match status" value="1"/>
</dbReference>
<accession>A0A1D2MEM1</accession>
<evidence type="ECO:0000259" key="8">
    <source>
        <dbReference type="PROSITE" id="PS51645"/>
    </source>
</evidence>
<feature type="site" description="Electron transfer via tryptophanyl radical" evidence="6">
    <location>
        <position position="394"/>
    </location>
</feature>
<evidence type="ECO:0000256" key="4">
    <source>
        <dbReference type="ARBA" id="ARBA00022991"/>
    </source>
</evidence>
<dbReference type="STRING" id="48709.A0A1D2MEM1"/>
<name>A0A1D2MEM1_ORCCI</name>
<dbReference type="OrthoDB" id="435881at2759"/>
<dbReference type="InterPro" id="IPR036155">
    <property type="entry name" value="Crypto/Photolyase_N_sf"/>
</dbReference>
<evidence type="ECO:0000313" key="9">
    <source>
        <dbReference type="EMBL" id="ODM91467.1"/>
    </source>
</evidence>
<evidence type="ECO:0000256" key="6">
    <source>
        <dbReference type="PIRSR" id="PIRSR602081-2"/>
    </source>
</evidence>
<sequence>CLVWFRNDLRFHDNEALLWAHEHAEFVIPVFCFDPRQFETTTHRYKFPKTGNYRAQFLIQSVEDLQKTLKEKGSTLLVFNKRPEVTLSSIYDVCKYDAVVFQKEVTSEETEVEEACELFCTKNKIQFRPIWGSTLYHKDDLPYTVKNCPNTYTQFRKDVEGRSKIRLEQPMPKLLKHLPPELTEISEELPSFEKLGLVEPTVHANTAFPFTGGETSALNRLQSYLWATGAIENYKTTRNGLLGSEYSTKFSPWLAFGCISPRRVFFEIRKYEKERVKNDSTYWVIFELLWRDYFRFIAIKFGNCLFFSGGVKKIRYKWEEDMEKFRKWADGKTGVPFVDANMRELLHTGWMSNRGRQNVASFLTKDLKLDWRLGAEWFEYLLVDYDVCSNYGNWNYSAGIGNDPREDRKFNMIKQATDYDPEGAYARTWVPELGGIQGGKIHVPWVLRPGELGSIKLGVDYPNPMIVAQEWRRHFDKTKSPGWTVSTKNKQKGIDFYFKSNTSSHK</sequence>
<dbReference type="Pfam" id="PF00875">
    <property type="entry name" value="DNA_photolyase"/>
    <property type="match status" value="1"/>
</dbReference>
<dbReference type="InterPro" id="IPR005101">
    <property type="entry name" value="Cryptochr/Photolyase_FAD-bd"/>
</dbReference>
<dbReference type="Gene3D" id="1.10.579.10">
    <property type="entry name" value="DNA Cyclobutane Dipyrimidine Photolyase, subunit A, domain 3"/>
    <property type="match status" value="1"/>
</dbReference>
<feature type="binding site" evidence="5">
    <location>
        <position position="234"/>
    </location>
    <ligand>
        <name>FAD</name>
        <dbReference type="ChEBI" id="CHEBI:57692"/>
    </ligand>
</feature>
<dbReference type="NCBIfam" id="TIGR02765">
    <property type="entry name" value="crypto_DASH"/>
    <property type="match status" value="1"/>
</dbReference>
<gene>
    <name evidence="9" type="ORF">Ocin01_15215</name>
</gene>
<dbReference type="EMBL" id="LJIJ01001540">
    <property type="protein sequence ID" value="ODM91467.1"/>
    <property type="molecule type" value="Genomic_DNA"/>
</dbReference>
<dbReference type="PROSITE" id="PS51645">
    <property type="entry name" value="PHR_CRY_ALPHA_BETA"/>
    <property type="match status" value="1"/>
</dbReference>
<keyword evidence="10" id="KW-1185">Reference proteome</keyword>
<dbReference type="GO" id="GO:0071949">
    <property type="term" value="F:FAD binding"/>
    <property type="evidence" value="ECO:0007669"/>
    <property type="project" value="TreeGrafter"/>
</dbReference>
<dbReference type="Proteomes" id="UP000094527">
    <property type="component" value="Unassembled WGS sequence"/>
</dbReference>
<comment type="caution">
    <text evidence="9">The sequence shown here is derived from an EMBL/GenBank/DDBJ whole genome shotgun (WGS) entry which is preliminary data.</text>
</comment>
<reference evidence="9 10" key="1">
    <citation type="journal article" date="2016" name="Genome Biol. Evol.">
        <title>Gene Family Evolution Reflects Adaptation to Soil Environmental Stressors in the Genome of the Collembolan Orchesella cincta.</title>
        <authorList>
            <person name="Faddeeva-Vakhrusheva A."/>
            <person name="Derks M.F."/>
            <person name="Anvar S.Y."/>
            <person name="Agamennone V."/>
            <person name="Suring W."/>
            <person name="Smit S."/>
            <person name="van Straalen N.M."/>
            <person name="Roelofs D."/>
        </authorList>
    </citation>
    <scope>NUCLEOTIDE SEQUENCE [LARGE SCALE GENOMIC DNA]</scope>
    <source>
        <tissue evidence="9">Mixed pool</tissue>
    </source>
</reference>
<dbReference type="Pfam" id="PF03441">
    <property type="entry name" value="FAD_binding_7"/>
    <property type="match status" value="1"/>
</dbReference>
<feature type="binding site" evidence="5">
    <location>
        <begin position="247"/>
        <end position="251"/>
    </location>
    <ligand>
        <name>FAD</name>
        <dbReference type="ChEBI" id="CHEBI:57692"/>
    </ligand>
</feature>
<dbReference type="InterPro" id="IPR014133">
    <property type="entry name" value="Cry_DASH"/>
</dbReference>
<comment type="cofactor">
    <cofactor evidence="7">
        <name>(6R)-5,10-methylene-5,6,7,8-tetrahydrofolate</name>
        <dbReference type="ChEBI" id="CHEBI:15636"/>
    </cofactor>
    <text evidence="7">Binds 1 5,10-methenyltetrahydrofolate (MTHF) per subunit.</text>
</comment>
<dbReference type="InterPro" id="IPR036134">
    <property type="entry name" value="Crypto/Photolyase_FAD-like_sf"/>
</dbReference>
<comment type="function">
    <text evidence="7">May have a photoreceptor function.</text>
</comment>
<keyword evidence="4 7" id="KW-0157">Chromophore</keyword>
<dbReference type="SUPFAM" id="SSF48173">
    <property type="entry name" value="Cryptochrome/photolyase FAD-binding domain"/>
    <property type="match status" value="1"/>
</dbReference>
<feature type="site" description="Electron transfer via tryptophanyl radical" evidence="6">
    <location>
        <position position="371"/>
    </location>
</feature>
<dbReference type="InterPro" id="IPR002081">
    <property type="entry name" value="Cryptochrome/DNA_photolyase_1"/>
</dbReference>
<evidence type="ECO:0000256" key="5">
    <source>
        <dbReference type="PIRSR" id="PIRSR602081-1"/>
    </source>
</evidence>
<feature type="domain" description="Photolyase/cryptochrome alpha/beta" evidence="8">
    <location>
        <begin position="1"/>
        <end position="135"/>
    </location>
</feature>
<protein>
    <recommendedName>
        <fullName evidence="7">Cryptochrome DASH</fullName>
    </recommendedName>
</protein>
<keyword evidence="2 5" id="KW-0285">Flavoprotein</keyword>
<evidence type="ECO:0000313" key="10">
    <source>
        <dbReference type="Proteomes" id="UP000094527"/>
    </source>
</evidence>
<dbReference type="GO" id="GO:0003684">
    <property type="term" value="F:damaged DNA binding"/>
    <property type="evidence" value="ECO:0007669"/>
    <property type="project" value="TreeGrafter"/>
</dbReference>
<evidence type="ECO:0000256" key="3">
    <source>
        <dbReference type="ARBA" id="ARBA00022827"/>
    </source>
</evidence>
<comment type="similarity">
    <text evidence="1 7">Belongs to the DNA photolyase class-1 family.</text>
</comment>
<dbReference type="InterPro" id="IPR006050">
    <property type="entry name" value="DNA_photolyase_N"/>
</dbReference>
<feature type="binding site" evidence="5">
    <location>
        <begin position="287"/>
        <end position="294"/>
    </location>
    <ligand>
        <name>FAD</name>
        <dbReference type="ChEBI" id="CHEBI:57692"/>
    </ligand>
</feature>
<dbReference type="GO" id="GO:0000719">
    <property type="term" value="P:photoreactive repair"/>
    <property type="evidence" value="ECO:0007669"/>
    <property type="project" value="TreeGrafter"/>
</dbReference>
<dbReference type="PANTHER" id="PTHR11455:SF22">
    <property type="entry name" value="CRYPTOCHROME DASH"/>
    <property type="match status" value="1"/>
</dbReference>
<evidence type="ECO:0000256" key="1">
    <source>
        <dbReference type="ARBA" id="ARBA00005862"/>
    </source>
</evidence>
<organism evidence="9 10">
    <name type="scientific">Orchesella cincta</name>
    <name type="common">Springtail</name>
    <name type="synonym">Podura cincta</name>
    <dbReference type="NCBI Taxonomy" id="48709"/>
    <lineage>
        <taxon>Eukaryota</taxon>
        <taxon>Metazoa</taxon>
        <taxon>Ecdysozoa</taxon>
        <taxon>Arthropoda</taxon>
        <taxon>Hexapoda</taxon>
        <taxon>Collembola</taxon>
        <taxon>Entomobryomorpha</taxon>
        <taxon>Entomobryoidea</taxon>
        <taxon>Orchesellidae</taxon>
        <taxon>Orchesellinae</taxon>
        <taxon>Orchesella</taxon>
    </lineage>
</organism>
<proteinExistence type="inferred from homology"/>
<feature type="non-terminal residue" evidence="9">
    <location>
        <position position="1"/>
    </location>
</feature>
<dbReference type="SUPFAM" id="SSF52425">
    <property type="entry name" value="Cryptochrome/photolyase, N-terminal domain"/>
    <property type="match status" value="1"/>
</dbReference>
<evidence type="ECO:0000256" key="2">
    <source>
        <dbReference type="ARBA" id="ARBA00022630"/>
    </source>
</evidence>
<dbReference type="OMA" id="KFWRCGP"/>
<dbReference type="PANTHER" id="PTHR11455">
    <property type="entry name" value="CRYPTOCHROME"/>
    <property type="match status" value="1"/>
</dbReference>
<comment type="cofactor">
    <cofactor evidence="5 7">
        <name>FAD</name>
        <dbReference type="ChEBI" id="CHEBI:57692"/>
    </cofactor>
    <text evidence="5 7">Binds 1 FAD per subunit.</text>
</comment>
<keyword evidence="3 5" id="KW-0274">FAD</keyword>
<dbReference type="InterPro" id="IPR014729">
    <property type="entry name" value="Rossmann-like_a/b/a_fold"/>
</dbReference>
<feature type="binding site" evidence="5">
    <location>
        <begin position="384"/>
        <end position="386"/>
    </location>
    <ligand>
        <name>FAD</name>
        <dbReference type="ChEBI" id="CHEBI:57692"/>
    </ligand>
</feature>
<dbReference type="AlphaFoldDB" id="A0A1D2MEM1"/>
<dbReference type="GO" id="GO:0003904">
    <property type="term" value="F:deoxyribodipyrimidine photo-lyase activity"/>
    <property type="evidence" value="ECO:0007669"/>
    <property type="project" value="TreeGrafter"/>
</dbReference>
<dbReference type="Gene3D" id="1.25.40.80">
    <property type="match status" value="1"/>
</dbReference>